<name>A0ABW5FBE8_9BACL</name>
<accession>A0ABW5FBE8</accession>
<sequence>MKQYDQVYYRALAILLLMFTGAVLVINSLTPGKVLSESENRMLQQLPAFSLQTLGSGKFTSEFEAYIADQFMERDFWIGLKSDADQGLGKKESNGVYIGKDGYLIQKFSPPEKGDLADKMKAVQAFDQATPGLRKYMLLVPTAAAVLEDKLPPYASGGDEKVYWDKIKDSPLGDIRWIDVSPVLEANKEQPVYYKTDHHWTTQGAFLAYRELGAPMGFTPKHEADFNIHQVTSQFYGSLYSKSGFRHVQPDSIELYDPKTPGNISVDYVDEQQRADSMYVMENLTKKDKYTVFFNGNHGLIRITTGNPDGRRLLIVKDSYANSLIPFLTTHFSEIDVIDLRYYEGDVLKLTEDRQIRDLLILYNMTTFFEDPSIKSLADSVE</sequence>
<comment type="caution">
    <text evidence="2">The sequence shown here is derived from an EMBL/GenBank/DDBJ whole genome shotgun (WGS) entry which is preliminary data.</text>
</comment>
<keyword evidence="1" id="KW-0812">Transmembrane</keyword>
<protein>
    <submittedName>
        <fullName evidence="2">DHHW family protein</fullName>
    </submittedName>
</protein>
<dbReference type="Proteomes" id="UP001597448">
    <property type="component" value="Unassembled WGS sequence"/>
</dbReference>
<keyword evidence="1" id="KW-0472">Membrane</keyword>
<gene>
    <name evidence="2" type="ORF">ACFSX3_20600</name>
</gene>
<keyword evidence="1" id="KW-1133">Transmembrane helix</keyword>
<evidence type="ECO:0000313" key="3">
    <source>
        <dbReference type="Proteomes" id="UP001597448"/>
    </source>
</evidence>
<feature type="transmembrane region" description="Helical" evidence="1">
    <location>
        <begin position="7"/>
        <end position="26"/>
    </location>
</feature>
<evidence type="ECO:0000256" key="1">
    <source>
        <dbReference type="SAM" id="Phobius"/>
    </source>
</evidence>
<evidence type="ECO:0000313" key="2">
    <source>
        <dbReference type="EMBL" id="MFD2412299.1"/>
    </source>
</evidence>
<reference evidence="3" key="1">
    <citation type="journal article" date="2019" name="Int. J. Syst. Evol. Microbiol.">
        <title>The Global Catalogue of Microorganisms (GCM) 10K type strain sequencing project: providing services to taxonomists for standard genome sequencing and annotation.</title>
        <authorList>
            <consortium name="The Broad Institute Genomics Platform"/>
            <consortium name="The Broad Institute Genome Sequencing Center for Infectious Disease"/>
            <person name="Wu L."/>
            <person name="Ma J."/>
        </authorList>
    </citation>
    <scope>NUCLEOTIDE SEQUENCE [LARGE SCALE GENOMIC DNA]</scope>
    <source>
        <strain evidence="3">CCM 8725</strain>
    </source>
</reference>
<keyword evidence="3" id="KW-1185">Reference proteome</keyword>
<dbReference type="InterPro" id="IPR025945">
    <property type="entry name" value="DHHW"/>
</dbReference>
<dbReference type="EMBL" id="JBHUKY010000033">
    <property type="protein sequence ID" value="MFD2412299.1"/>
    <property type="molecule type" value="Genomic_DNA"/>
</dbReference>
<dbReference type="RefSeq" id="WP_379255483.1">
    <property type="nucleotide sequence ID" value="NZ_JBHSVQ010000001.1"/>
</dbReference>
<proteinExistence type="predicted"/>
<dbReference type="Pfam" id="PF14286">
    <property type="entry name" value="DHHW"/>
    <property type="match status" value="1"/>
</dbReference>
<organism evidence="2 3">
    <name type="scientific">Paenibacillus rhizoplanae</name>
    <dbReference type="NCBI Taxonomy" id="1917181"/>
    <lineage>
        <taxon>Bacteria</taxon>
        <taxon>Bacillati</taxon>
        <taxon>Bacillota</taxon>
        <taxon>Bacilli</taxon>
        <taxon>Bacillales</taxon>
        <taxon>Paenibacillaceae</taxon>
        <taxon>Paenibacillus</taxon>
    </lineage>
</organism>